<reference evidence="2 3" key="1">
    <citation type="submission" date="2018-03" db="EMBL/GenBank/DDBJ databases">
        <title>Genome sequence of Moorella humiferrea DSM 23265.</title>
        <authorList>
            <person name="Poehlein A."/>
            <person name="Daniel R."/>
        </authorList>
    </citation>
    <scope>NUCLEOTIDE SEQUENCE [LARGE SCALE GENOMIC DNA]</scope>
    <source>
        <strain evidence="2 3">DSM 23265</strain>
    </source>
</reference>
<accession>A0A2T0ASI9</accession>
<dbReference type="OrthoDB" id="9805740at2"/>
<dbReference type="SUPFAM" id="SSF55326">
    <property type="entry name" value="PurM N-terminal domain-like"/>
    <property type="match status" value="1"/>
</dbReference>
<keyword evidence="3" id="KW-1185">Reference proteome</keyword>
<sequence length="262" mass="27453">MTPPALFPRRYRDLTILDLEAQRSLVIACDSAGAIGPKEADVVRVPGYVLGRFTARVALMEVLAVGAWPVCIVNTLCVEPEPAGAAIREGVADEVRSLGIDPEKALTGSSEKNVPTIQSGIGITVIGLATTAELLIGRLAAGDALALFGRPKVGTEVFLDDPEIADLQTVRLLLDQPGIREIVPAGSRGILAEARDLAALYRLQINWRPGLSELDLHKSAGPATCILAAGERPALEAAGLRAGKPFCLLGTLEKQSPGGGNK</sequence>
<dbReference type="RefSeq" id="WP_106005268.1">
    <property type="nucleotide sequence ID" value="NZ_CP136419.1"/>
</dbReference>
<feature type="domain" description="PurM-like N-terminal" evidence="1">
    <location>
        <begin position="13"/>
        <end position="128"/>
    </location>
</feature>
<evidence type="ECO:0000313" key="3">
    <source>
        <dbReference type="Proteomes" id="UP000238415"/>
    </source>
</evidence>
<comment type="caution">
    <text evidence="2">The sequence shown here is derived from an EMBL/GenBank/DDBJ whole genome shotgun (WGS) entry which is preliminary data.</text>
</comment>
<evidence type="ECO:0000259" key="1">
    <source>
        <dbReference type="Pfam" id="PF00586"/>
    </source>
</evidence>
<dbReference type="EMBL" id="PVXM01000023">
    <property type="protein sequence ID" value="PRR73163.1"/>
    <property type="molecule type" value="Genomic_DNA"/>
</dbReference>
<dbReference type="Pfam" id="PF00586">
    <property type="entry name" value="AIRS"/>
    <property type="match status" value="1"/>
</dbReference>
<name>A0A2T0ASI9_9FIRM</name>
<organism evidence="2 3">
    <name type="scientific">Neomoorella humiferrea</name>
    <dbReference type="NCBI Taxonomy" id="676965"/>
    <lineage>
        <taxon>Bacteria</taxon>
        <taxon>Bacillati</taxon>
        <taxon>Bacillota</taxon>
        <taxon>Clostridia</taxon>
        <taxon>Neomoorellales</taxon>
        <taxon>Neomoorellaceae</taxon>
        <taxon>Neomoorella</taxon>
    </lineage>
</organism>
<protein>
    <recommendedName>
        <fullName evidence="1">PurM-like N-terminal domain-containing protein</fullName>
    </recommendedName>
</protein>
<gene>
    <name evidence="2" type="ORF">MOHU_12900</name>
</gene>
<dbReference type="AlphaFoldDB" id="A0A2T0ASI9"/>
<evidence type="ECO:0000313" key="2">
    <source>
        <dbReference type="EMBL" id="PRR73163.1"/>
    </source>
</evidence>
<dbReference type="InterPro" id="IPR036921">
    <property type="entry name" value="PurM-like_N_sf"/>
</dbReference>
<proteinExistence type="predicted"/>
<dbReference type="InterPro" id="IPR016188">
    <property type="entry name" value="PurM-like_N"/>
</dbReference>
<dbReference type="Proteomes" id="UP000238415">
    <property type="component" value="Unassembled WGS sequence"/>
</dbReference>